<feature type="region of interest" description="Disordered" evidence="1">
    <location>
        <begin position="181"/>
        <end position="227"/>
    </location>
</feature>
<proteinExistence type="predicted"/>
<dbReference type="Proteomes" id="UP000241118">
    <property type="component" value="Unassembled WGS sequence"/>
</dbReference>
<sequence>MTSTLPRPLLIDRLSPRPDFTRTAHVVVDADPSTTYRALRGLVFLGEVQRQHGVQAVERGSHVVHLVRFDAVGRFAQVPVQPAAQALDLGMAAAHRDRALRTAEDPGQRWVQLGLLRSFVRQDPLGEQVVGAADGGVGLRAHSCGQRVGGLPDGTARGEQLLVLVREPVQQPVGVTGDVVSGRAAQGRRLHRRSGPSRPQGDPDVRGGQGRRVVDPVAHHDRDPDCP</sequence>
<comment type="caution">
    <text evidence="2">The sequence shown here is derived from an EMBL/GenBank/DDBJ whole genome shotgun (WGS) entry which is preliminary data.</text>
</comment>
<evidence type="ECO:0000313" key="2">
    <source>
        <dbReference type="EMBL" id="PSL57329.1"/>
    </source>
</evidence>
<evidence type="ECO:0000313" key="3">
    <source>
        <dbReference type="Proteomes" id="UP000241118"/>
    </source>
</evidence>
<feature type="compositionally biased region" description="Basic residues" evidence="1">
    <location>
        <begin position="186"/>
        <end position="195"/>
    </location>
</feature>
<feature type="compositionally biased region" description="Basic and acidic residues" evidence="1">
    <location>
        <begin position="212"/>
        <end position="227"/>
    </location>
</feature>
<evidence type="ECO:0000256" key="1">
    <source>
        <dbReference type="SAM" id="MobiDB-lite"/>
    </source>
</evidence>
<accession>A0A2P8IFS9</accession>
<gene>
    <name evidence="2" type="ORF">B0I31_102307</name>
</gene>
<keyword evidence="3" id="KW-1185">Reference proteome</keyword>
<organism evidence="2 3">
    <name type="scientific">Saccharothrix carnea</name>
    <dbReference type="NCBI Taxonomy" id="1280637"/>
    <lineage>
        <taxon>Bacteria</taxon>
        <taxon>Bacillati</taxon>
        <taxon>Actinomycetota</taxon>
        <taxon>Actinomycetes</taxon>
        <taxon>Pseudonocardiales</taxon>
        <taxon>Pseudonocardiaceae</taxon>
        <taxon>Saccharothrix</taxon>
    </lineage>
</organism>
<dbReference type="AlphaFoldDB" id="A0A2P8IFS9"/>
<protein>
    <submittedName>
        <fullName evidence="2">Uncharacterized protein</fullName>
    </submittedName>
</protein>
<dbReference type="EMBL" id="PYAX01000002">
    <property type="protein sequence ID" value="PSL57329.1"/>
    <property type="molecule type" value="Genomic_DNA"/>
</dbReference>
<name>A0A2P8IFS9_SACCR</name>
<reference evidence="2 3" key="1">
    <citation type="submission" date="2018-03" db="EMBL/GenBank/DDBJ databases">
        <title>Genomic Encyclopedia of Type Strains, Phase III (KMG-III): the genomes of soil and plant-associated and newly described type strains.</title>
        <authorList>
            <person name="Whitman W."/>
        </authorList>
    </citation>
    <scope>NUCLEOTIDE SEQUENCE [LARGE SCALE GENOMIC DNA]</scope>
    <source>
        <strain evidence="2 3">CGMCC 4.7097</strain>
    </source>
</reference>